<dbReference type="EMBL" id="CAIX01000049">
    <property type="protein sequence ID" value="CCI43454.1"/>
    <property type="molecule type" value="Genomic_DNA"/>
</dbReference>
<dbReference type="AlphaFoldDB" id="A0A024G9Y7"/>
<evidence type="ECO:0000313" key="2">
    <source>
        <dbReference type="Proteomes" id="UP000053237"/>
    </source>
</evidence>
<gene>
    <name evidence="1" type="ORF">BN9_042380</name>
</gene>
<protein>
    <submittedName>
        <fullName evidence="1">Uncharacterized protein</fullName>
    </submittedName>
</protein>
<comment type="caution">
    <text evidence="1">The sequence shown here is derived from an EMBL/GenBank/DDBJ whole genome shotgun (WGS) entry which is preliminary data.</text>
</comment>
<reference evidence="1 2" key="1">
    <citation type="submission" date="2012-05" db="EMBL/GenBank/DDBJ databases">
        <title>Recombination and specialization in a pathogen metapopulation.</title>
        <authorList>
            <person name="Gardiner A."/>
            <person name="Kemen E."/>
            <person name="Schultz-Larsen T."/>
            <person name="MacLean D."/>
            <person name="Van Oosterhout C."/>
            <person name="Jones J.D.G."/>
        </authorList>
    </citation>
    <scope>NUCLEOTIDE SEQUENCE [LARGE SCALE GENOMIC DNA]</scope>
    <source>
        <strain evidence="1 2">Ac Nc2</strain>
    </source>
</reference>
<proteinExistence type="predicted"/>
<dbReference type="OrthoDB" id="167694at2759"/>
<dbReference type="InParanoid" id="A0A024G9Y7"/>
<sequence length="246" mass="28951">MSSLLAFPAVTSRRPIKYRPASRMCRGPLLSSEGFGDESLTTRNPSPIKPSHQSKNVYKFSKVRFQETEVVLLRDAILSYEDLLCLIGGFVVDRPRMPIRIPFQSDKREQLQLQTHPPCLQLAEFFWRSAQQLGCRTLEDTWHPNFRTCTKFTVVDVKRWRRFVHTDWKMLDSRVDDPEARVNVYNKVSNWFLRRWMEEKAIAKVFCHHDLSQLVSIVNSCIYLGTFQFQQQDVVRLCNTDIEHIR</sequence>
<accession>A0A024G9Y7</accession>
<evidence type="ECO:0000313" key="1">
    <source>
        <dbReference type="EMBL" id="CCI43454.1"/>
    </source>
</evidence>
<organism evidence="1 2">
    <name type="scientific">Albugo candida</name>
    <dbReference type="NCBI Taxonomy" id="65357"/>
    <lineage>
        <taxon>Eukaryota</taxon>
        <taxon>Sar</taxon>
        <taxon>Stramenopiles</taxon>
        <taxon>Oomycota</taxon>
        <taxon>Peronosporomycetes</taxon>
        <taxon>Albuginales</taxon>
        <taxon>Albuginaceae</taxon>
        <taxon>Albugo</taxon>
    </lineage>
</organism>
<name>A0A024G9Y7_9STRA</name>
<keyword evidence="2" id="KW-1185">Reference proteome</keyword>
<dbReference type="Proteomes" id="UP000053237">
    <property type="component" value="Unassembled WGS sequence"/>
</dbReference>